<dbReference type="Proteomes" id="UP001634394">
    <property type="component" value="Unassembled WGS sequence"/>
</dbReference>
<keyword evidence="3" id="KW-1185">Reference proteome</keyword>
<dbReference type="AlphaFoldDB" id="A0ABD3WXW6"/>
<comment type="caution">
    <text evidence="2">The sequence shown here is derived from an EMBL/GenBank/DDBJ whole genome shotgun (WGS) entry which is preliminary data.</text>
</comment>
<evidence type="ECO:0000313" key="3">
    <source>
        <dbReference type="Proteomes" id="UP001634394"/>
    </source>
</evidence>
<gene>
    <name evidence="2" type="ORF">ACJMK2_030674</name>
</gene>
<sequence>MNKIVGLIYLVTLFQERCFAPTTPISPDGCIIDGRHFRPGEDISRETKGLWCFGLYCSETGEHDTAKIESFCYGIYCNTNGTLSSREDWNCST</sequence>
<proteinExistence type="predicted"/>
<evidence type="ECO:0000256" key="1">
    <source>
        <dbReference type="SAM" id="SignalP"/>
    </source>
</evidence>
<protein>
    <submittedName>
        <fullName evidence="2">Uncharacterized protein</fullName>
    </submittedName>
</protein>
<keyword evidence="1" id="KW-0732">Signal</keyword>
<dbReference type="EMBL" id="JBJQND010000004">
    <property type="protein sequence ID" value="KAL3878311.1"/>
    <property type="molecule type" value="Genomic_DNA"/>
</dbReference>
<feature type="chain" id="PRO_5044769051" evidence="1">
    <location>
        <begin position="21"/>
        <end position="93"/>
    </location>
</feature>
<accession>A0ABD3WXW6</accession>
<evidence type="ECO:0000313" key="2">
    <source>
        <dbReference type="EMBL" id="KAL3878311.1"/>
    </source>
</evidence>
<organism evidence="2 3">
    <name type="scientific">Sinanodonta woodiana</name>
    <name type="common">Chinese pond mussel</name>
    <name type="synonym">Anodonta woodiana</name>
    <dbReference type="NCBI Taxonomy" id="1069815"/>
    <lineage>
        <taxon>Eukaryota</taxon>
        <taxon>Metazoa</taxon>
        <taxon>Spiralia</taxon>
        <taxon>Lophotrochozoa</taxon>
        <taxon>Mollusca</taxon>
        <taxon>Bivalvia</taxon>
        <taxon>Autobranchia</taxon>
        <taxon>Heteroconchia</taxon>
        <taxon>Palaeoheterodonta</taxon>
        <taxon>Unionida</taxon>
        <taxon>Unionoidea</taxon>
        <taxon>Unionidae</taxon>
        <taxon>Unioninae</taxon>
        <taxon>Sinanodonta</taxon>
    </lineage>
</organism>
<feature type="signal peptide" evidence="1">
    <location>
        <begin position="1"/>
        <end position="20"/>
    </location>
</feature>
<name>A0ABD3WXW6_SINWO</name>
<reference evidence="2 3" key="1">
    <citation type="submission" date="2024-11" db="EMBL/GenBank/DDBJ databases">
        <title>Chromosome-level genome assembly of the freshwater bivalve Anodonta woodiana.</title>
        <authorList>
            <person name="Chen X."/>
        </authorList>
    </citation>
    <scope>NUCLEOTIDE SEQUENCE [LARGE SCALE GENOMIC DNA]</scope>
    <source>
        <strain evidence="2">MN2024</strain>
        <tissue evidence="2">Gills</tissue>
    </source>
</reference>